<dbReference type="Proteomes" id="UP000649179">
    <property type="component" value="Unassembled WGS sequence"/>
</dbReference>
<evidence type="ECO:0000313" key="7">
    <source>
        <dbReference type="EMBL" id="GGF58233.1"/>
    </source>
</evidence>
<evidence type="ECO:0000256" key="3">
    <source>
        <dbReference type="ARBA" id="ARBA00022989"/>
    </source>
</evidence>
<dbReference type="GO" id="GO:0022857">
    <property type="term" value="F:transmembrane transporter activity"/>
    <property type="evidence" value="ECO:0007669"/>
    <property type="project" value="InterPro"/>
</dbReference>
<evidence type="ECO:0000256" key="4">
    <source>
        <dbReference type="ARBA" id="ARBA00023136"/>
    </source>
</evidence>
<feature type="transmembrane region" description="Helical" evidence="5">
    <location>
        <begin position="349"/>
        <end position="370"/>
    </location>
</feature>
<feature type="transmembrane region" description="Helical" evidence="5">
    <location>
        <begin position="382"/>
        <end position="401"/>
    </location>
</feature>
<protein>
    <submittedName>
        <fullName evidence="7">MFS transporter</fullName>
    </submittedName>
</protein>
<name>A0A917F8P6_9ACTN</name>
<evidence type="ECO:0000256" key="5">
    <source>
        <dbReference type="SAM" id="Phobius"/>
    </source>
</evidence>
<evidence type="ECO:0000313" key="8">
    <source>
        <dbReference type="Proteomes" id="UP000649179"/>
    </source>
</evidence>
<keyword evidence="3 5" id="KW-1133">Transmembrane helix</keyword>
<comment type="subcellular location">
    <subcellularLocation>
        <location evidence="1">Cell membrane</location>
        <topology evidence="1">Multi-pass membrane protein</topology>
    </subcellularLocation>
</comment>
<dbReference type="PANTHER" id="PTHR23523:SF2">
    <property type="entry name" value="2-NITROIMIDAZOLE TRANSPORTER"/>
    <property type="match status" value="1"/>
</dbReference>
<feature type="transmembrane region" description="Helical" evidence="5">
    <location>
        <begin position="21"/>
        <end position="40"/>
    </location>
</feature>
<feature type="transmembrane region" description="Helical" evidence="5">
    <location>
        <begin position="295"/>
        <end position="314"/>
    </location>
</feature>
<keyword evidence="2 5" id="KW-0812">Transmembrane</keyword>
<proteinExistence type="predicted"/>
<feature type="transmembrane region" description="Helical" evidence="5">
    <location>
        <begin position="60"/>
        <end position="79"/>
    </location>
</feature>
<organism evidence="7 8">
    <name type="scientific">Marmoricola endophyticus</name>
    <dbReference type="NCBI Taxonomy" id="2040280"/>
    <lineage>
        <taxon>Bacteria</taxon>
        <taxon>Bacillati</taxon>
        <taxon>Actinomycetota</taxon>
        <taxon>Actinomycetes</taxon>
        <taxon>Propionibacteriales</taxon>
        <taxon>Nocardioidaceae</taxon>
        <taxon>Marmoricola</taxon>
    </lineage>
</organism>
<dbReference type="PANTHER" id="PTHR23523">
    <property type="match status" value="1"/>
</dbReference>
<dbReference type="InterPro" id="IPR020846">
    <property type="entry name" value="MFS_dom"/>
</dbReference>
<dbReference type="PROSITE" id="PS50850">
    <property type="entry name" value="MFS"/>
    <property type="match status" value="1"/>
</dbReference>
<feature type="transmembrane region" description="Helical" evidence="5">
    <location>
        <begin position="266"/>
        <end position="288"/>
    </location>
</feature>
<evidence type="ECO:0000256" key="2">
    <source>
        <dbReference type="ARBA" id="ARBA00022692"/>
    </source>
</evidence>
<reference evidence="7" key="2">
    <citation type="submission" date="2020-09" db="EMBL/GenBank/DDBJ databases">
        <authorList>
            <person name="Sun Q."/>
            <person name="Zhou Y."/>
        </authorList>
    </citation>
    <scope>NUCLEOTIDE SEQUENCE</scope>
    <source>
        <strain evidence="7">CGMCC 1.16067</strain>
    </source>
</reference>
<evidence type="ECO:0000256" key="1">
    <source>
        <dbReference type="ARBA" id="ARBA00004651"/>
    </source>
</evidence>
<gene>
    <name evidence="7" type="ORF">GCM10011519_35110</name>
</gene>
<dbReference type="AlphaFoldDB" id="A0A917F8P6"/>
<feature type="transmembrane region" description="Helical" evidence="5">
    <location>
        <begin position="145"/>
        <end position="165"/>
    </location>
</feature>
<feature type="transmembrane region" description="Helical" evidence="5">
    <location>
        <begin position="233"/>
        <end position="251"/>
    </location>
</feature>
<keyword evidence="4 5" id="KW-0472">Membrane</keyword>
<feature type="domain" description="Major facilitator superfamily (MFS) profile" evidence="6">
    <location>
        <begin position="23"/>
        <end position="407"/>
    </location>
</feature>
<dbReference type="InterPro" id="IPR011701">
    <property type="entry name" value="MFS"/>
</dbReference>
<feature type="transmembrane region" description="Helical" evidence="5">
    <location>
        <begin position="91"/>
        <end position="109"/>
    </location>
</feature>
<dbReference type="GO" id="GO:0005886">
    <property type="term" value="C:plasma membrane"/>
    <property type="evidence" value="ECO:0007669"/>
    <property type="project" value="UniProtKB-SubCell"/>
</dbReference>
<feature type="transmembrane region" description="Helical" evidence="5">
    <location>
        <begin position="115"/>
        <end position="133"/>
    </location>
</feature>
<dbReference type="RefSeq" id="WP_229661027.1">
    <property type="nucleotide sequence ID" value="NZ_BMKQ01000002.1"/>
</dbReference>
<keyword evidence="8" id="KW-1185">Reference proteome</keyword>
<comment type="caution">
    <text evidence="7">The sequence shown here is derived from an EMBL/GenBank/DDBJ whole genome shotgun (WGS) entry which is preliminary data.</text>
</comment>
<feature type="transmembrane region" description="Helical" evidence="5">
    <location>
        <begin position="177"/>
        <end position="200"/>
    </location>
</feature>
<dbReference type="InterPro" id="IPR036259">
    <property type="entry name" value="MFS_trans_sf"/>
</dbReference>
<reference evidence="7" key="1">
    <citation type="journal article" date="2014" name="Int. J. Syst. Evol. Microbiol.">
        <title>Complete genome sequence of Corynebacterium casei LMG S-19264T (=DSM 44701T), isolated from a smear-ripened cheese.</title>
        <authorList>
            <consortium name="US DOE Joint Genome Institute (JGI-PGF)"/>
            <person name="Walter F."/>
            <person name="Albersmeier A."/>
            <person name="Kalinowski J."/>
            <person name="Ruckert C."/>
        </authorList>
    </citation>
    <scope>NUCLEOTIDE SEQUENCE</scope>
    <source>
        <strain evidence="7">CGMCC 1.16067</strain>
    </source>
</reference>
<dbReference type="SUPFAM" id="SSF103473">
    <property type="entry name" value="MFS general substrate transporter"/>
    <property type="match status" value="1"/>
</dbReference>
<sequence>MTSRTGLGDDAPLDPWRSRGGRALVLVGLVLLAFNLRPAAVSVGPVLSEIRSALGMSSTVAGVLTALPVVSFAAFGALAPRVAAKVGPHRTTLVALVAVCAGIVLRSRVDSTVGFLLLSLLALAGMATGNVVMPSLVRLHFRRHVGLVTATYSTALAVGLTTASLTTAPIATAYDDWRAGILTWGLTAAVAAVPWVLLALRETPATPEPTQTPQAGASYTLRQVAGTRLGRRMAMFFGFQSLMAYSIYGWFAEIYRDAGFSRDEAGVLLGVIAGISIPLSFLLPVLAARLENLRPMVWTVVLCYPVGYLGLAFAPAPLAYLWAVLVGIGASTFPLVLAMIALRARTPGGTAALSGFTQSAGYVIAVVGPFGMGVLHDLTGSWSVGLVVLTVLVAPLLWAALQVAPQQYVEDELA</sequence>
<dbReference type="Pfam" id="PF07690">
    <property type="entry name" value="MFS_1"/>
    <property type="match status" value="1"/>
</dbReference>
<dbReference type="InterPro" id="IPR052524">
    <property type="entry name" value="MFS_Cyanate_Porter"/>
</dbReference>
<accession>A0A917F8P6</accession>
<evidence type="ECO:0000259" key="6">
    <source>
        <dbReference type="PROSITE" id="PS50850"/>
    </source>
</evidence>
<dbReference type="EMBL" id="BMKQ01000002">
    <property type="protein sequence ID" value="GGF58233.1"/>
    <property type="molecule type" value="Genomic_DNA"/>
</dbReference>
<dbReference type="Gene3D" id="1.20.1250.20">
    <property type="entry name" value="MFS general substrate transporter like domains"/>
    <property type="match status" value="2"/>
</dbReference>
<feature type="transmembrane region" description="Helical" evidence="5">
    <location>
        <begin position="320"/>
        <end position="342"/>
    </location>
</feature>